<dbReference type="GO" id="GO:0016020">
    <property type="term" value="C:membrane"/>
    <property type="evidence" value="ECO:0007669"/>
    <property type="project" value="UniProtKB-SubCell"/>
</dbReference>
<evidence type="ECO:0000256" key="3">
    <source>
        <dbReference type="ARBA" id="ARBA00022989"/>
    </source>
</evidence>
<sequence>MAERAPLVPRDKPPLNGLTEASVRQGFVQKVFGIFSIQLVTTVVVGGLVMTYFEPAARKNPTAVQLLLSASMIIIFGVCCMSCCCPQIMRSYPGNYIVLGLFTVGEAVLAGVVCLQYTQESVLIALFITAFVSISLFVFACQTKYDFSGFGPYVLSGLMILIGLSLVLSFASIFSASGPAFEFARLLIAAVGALFFSVFIVYDVQLIIGGKHGQEFSIDDYCFAAMSLYLDILNLFINLLELFGTRR</sequence>
<evidence type="ECO:0000313" key="6">
    <source>
        <dbReference type="EMBL" id="CAD9631187.1"/>
    </source>
</evidence>
<keyword evidence="2 5" id="KW-0812">Transmembrane</keyword>
<evidence type="ECO:0000256" key="2">
    <source>
        <dbReference type="ARBA" id="ARBA00022692"/>
    </source>
</evidence>
<comment type="similarity">
    <text evidence="5">Belongs to the BI1 family.</text>
</comment>
<organism evidence="6">
    <name type="scientific">Zooxanthella nutricula</name>
    <dbReference type="NCBI Taxonomy" id="1333877"/>
    <lineage>
        <taxon>Eukaryota</taxon>
        <taxon>Sar</taxon>
        <taxon>Alveolata</taxon>
        <taxon>Dinophyceae</taxon>
        <taxon>Peridiniales</taxon>
        <taxon>Peridiniales incertae sedis</taxon>
        <taxon>Zooxanthella</taxon>
    </lineage>
</organism>
<dbReference type="PANTHER" id="PTHR23291">
    <property type="entry name" value="BAX INHIBITOR-RELATED"/>
    <property type="match status" value="1"/>
</dbReference>
<protein>
    <recommendedName>
        <fullName evidence="7">Transmembrane BAX inhibitor motif-containing protein 4</fullName>
    </recommendedName>
</protein>
<feature type="transmembrane region" description="Helical" evidence="5">
    <location>
        <begin position="186"/>
        <end position="209"/>
    </location>
</feature>
<dbReference type="AlphaFoldDB" id="A0A7S2VHH1"/>
<name>A0A7S2VHH1_9DINO</name>
<keyword evidence="3 5" id="KW-1133">Transmembrane helix</keyword>
<reference evidence="6" key="1">
    <citation type="submission" date="2021-01" db="EMBL/GenBank/DDBJ databases">
        <authorList>
            <person name="Corre E."/>
            <person name="Pelletier E."/>
            <person name="Niang G."/>
            <person name="Scheremetjew M."/>
            <person name="Finn R."/>
            <person name="Kale V."/>
            <person name="Holt S."/>
            <person name="Cochrane G."/>
            <person name="Meng A."/>
            <person name="Brown T."/>
            <person name="Cohen L."/>
        </authorList>
    </citation>
    <scope>NUCLEOTIDE SEQUENCE</scope>
    <source>
        <strain evidence="6">RCC3387</strain>
    </source>
</reference>
<evidence type="ECO:0000256" key="4">
    <source>
        <dbReference type="ARBA" id="ARBA00023136"/>
    </source>
</evidence>
<feature type="transmembrane region" description="Helical" evidence="5">
    <location>
        <begin position="124"/>
        <end position="141"/>
    </location>
</feature>
<evidence type="ECO:0008006" key="7">
    <source>
        <dbReference type="Google" id="ProtNLM"/>
    </source>
</evidence>
<dbReference type="EMBL" id="HBGW01078977">
    <property type="protein sequence ID" value="CAD9631187.1"/>
    <property type="molecule type" value="Transcribed_RNA"/>
</dbReference>
<feature type="transmembrane region" description="Helical" evidence="5">
    <location>
        <begin position="96"/>
        <end position="118"/>
    </location>
</feature>
<feature type="transmembrane region" description="Helical" evidence="5">
    <location>
        <begin position="221"/>
        <end position="240"/>
    </location>
</feature>
<keyword evidence="4 5" id="KW-0472">Membrane</keyword>
<gene>
    <name evidence="6" type="ORF">BRAN1462_LOCUS50185</name>
</gene>
<proteinExistence type="inferred from homology"/>
<feature type="transmembrane region" description="Helical" evidence="5">
    <location>
        <begin position="65"/>
        <end position="84"/>
    </location>
</feature>
<accession>A0A7S2VHH1</accession>
<comment type="subcellular location">
    <subcellularLocation>
        <location evidence="1">Membrane</location>
        <topology evidence="1">Multi-pass membrane protein</topology>
    </subcellularLocation>
</comment>
<feature type="transmembrane region" description="Helical" evidence="5">
    <location>
        <begin position="31"/>
        <end position="53"/>
    </location>
</feature>
<evidence type="ECO:0000256" key="1">
    <source>
        <dbReference type="ARBA" id="ARBA00004141"/>
    </source>
</evidence>
<feature type="transmembrane region" description="Helical" evidence="5">
    <location>
        <begin position="153"/>
        <end position="174"/>
    </location>
</feature>
<dbReference type="Pfam" id="PF01027">
    <property type="entry name" value="Bax1-I"/>
    <property type="match status" value="1"/>
</dbReference>
<evidence type="ECO:0000256" key="5">
    <source>
        <dbReference type="RuleBase" id="RU004379"/>
    </source>
</evidence>
<dbReference type="PANTHER" id="PTHR23291:SF47">
    <property type="entry name" value="TRANSMEMBRANE BAX INHIBITOR MOTIF CONTAINING 7"/>
    <property type="match status" value="1"/>
</dbReference>
<dbReference type="InterPro" id="IPR006214">
    <property type="entry name" value="Bax_inhibitor_1-related"/>
</dbReference>